<dbReference type="Pfam" id="PF01431">
    <property type="entry name" value="Peptidase_M13"/>
    <property type="match status" value="1"/>
</dbReference>
<dbReference type="Gene3D" id="3.40.390.10">
    <property type="entry name" value="Collagenase (Catalytic Domain)"/>
    <property type="match status" value="1"/>
</dbReference>
<dbReference type="InterPro" id="IPR008753">
    <property type="entry name" value="Peptidase_M13_N"/>
</dbReference>
<evidence type="ECO:0000256" key="1">
    <source>
        <dbReference type="ARBA" id="ARBA00001947"/>
    </source>
</evidence>
<dbReference type="Proteomes" id="UP000324222">
    <property type="component" value="Unassembled WGS sequence"/>
</dbReference>
<keyword evidence="4" id="KW-0479">Metal-binding</keyword>
<evidence type="ECO:0000259" key="10">
    <source>
        <dbReference type="Pfam" id="PF01431"/>
    </source>
</evidence>
<keyword evidence="3" id="KW-0645">Protease</keyword>
<dbReference type="InterPro" id="IPR024079">
    <property type="entry name" value="MetalloPept_cat_dom_sf"/>
</dbReference>
<keyword evidence="9" id="KW-0812">Transmembrane</keyword>
<feature type="transmembrane region" description="Helical" evidence="9">
    <location>
        <begin position="81"/>
        <end position="103"/>
    </location>
</feature>
<feature type="domain" description="Peptidase M13 C-terminal" evidence="10">
    <location>
        <begin position="609"/>
        <end position="808"/>
    </location>
</feature>
<dbReference type="OrthoDB" id="6475849at2759"/>
<keyword evidence="7" id="KW-0482">Metalloprotease</keyword>
<feature type="compositionally biased region" description="Acidic residues" evidence="8">
    <location>
        <begin position="1"/>
        <end position="11"/>
    </location>
</feature>
<dbReference type="InterPro" id="IPR042089">
    <property type="entry name" value="Peptidase_M13_dom_2"/>
</dbReference>
<gene>
    <name evidence="12" type="primary">Ece1_0</name>
    <name evidence="12" type="ORF">E2C01_041967</name>
</gene>
<evidence type="ECO:0000256" key="2">
    <source>
        <dbReference type="ARBA" id="ARBA00007357"/>
    </source>
</evidence>
<feature type="region of interest" description="Disordered" evidence="8">
    <location>
        <begin position="1"/>
        <end position="38"/>
    </location>
</feature>
<dbReference type="PANTHER" id="PTHR11733:SF240">
    <property type="entry name" value="GH14155P-RELATED"/>
    <property type="match status" value="1"/>
</dbReference>
<reference evidence="12 13" key="1">
    <citation type="submission" date="2019-05" db="EMBL/GenBank/DDBJ databases">
        <title>Another draft genome of Portunus trituberculatus and its Hox gene families provides insights of decapod evolution.</title>
        <authorList>
            <person name="Jeong J.-H."/>
            <person name="Song I."/>
            <person name="Kim S."/>
            <person name="Choi T."/>
            <person name="Kim D."/>
            <person name="Ryu S."/>
            <person name="Kim W."/>
        </authorList>
    </citation>
    <scope>NUCLEOTIDE SEQUENCE [LARGE SCALE GENOMIC DNA]</scope>
    <source>
        <tissue evidence="12">Muscle</tissue>
    </source>
</reference>
<dbReference type="GO" id="GO:0005886">
    <property type="term" value="C:plasma membrane"/>
    <property type="evidence" value="ECO:0007669"/>
    <property type="project" value="TreeGrafter"/>
</dbReference>
<organism evidence="12 13">
    <name type="scientific">Portunus trituberculatus</name>
    <name type="common">Swimming crab</name>
    <name type="synonym">Neptunus trituberculatus</name>
    <dbReference type="NCBI Taxonomy" id="210409"/>
    <lineage>
        <taxon>Eukaryota</taxon>
        <taxon>Metazoa</taxon>
        <taxon>Ecdysozoa</taxon>
        <taxon>Arthropoda</taxon>
        <taxon>Crustacea</taxon>
        <taxon>Multicrustacea</taxon>
        <taxon>Malacostraca</taxon>
        <taxon>Eumalacostraca</taxon>
        <taxon>Eucarida</taxon>
        <taxon>Decapoda</taxon>
        <taxon>Pleocyemata</taxon>
        <taxon>Brachyura</taxon>
        <taxon>Eubrachyura</taxon>
        <taxon>Portunoidea</taxon>
        <taxon>Portunidae</taxon>
        <taxon>Portuninae</taxon>
        <taxon>Portunus</taxon>
    </lineage>
</organism>
<comment type="similarity">
    <text evidence="2">Belongs to the peptidase M13 family.</text>
</comment>
<evidence type="ECO:0000313" key="13">
    <source>
        <dbReference type="Proteomes" id="UP000324222"/>
    </source>
</evidence>
<keyword evidence="13" id="KW-1185">Reference proteome</keyword>
<dbReference type="GO" id="GO:0004222">
    <property type="term" value="F:metalloendopeptidase activity"/>
    <property type="evidence" value="ECO:0007669"/>
    <property type="project" value="InterPro"/>
</dbReference>
<dbReference type="GO" id="GO:0046872">
    <property type="term" value="F:metal ion binding"/>
    <property type="evidence" value="ECO:0007669"/>
    <property type="project" value="UniProtKB-KW"/>
</dbReference>
<comment type="caution">
    <text evidence="12">The sequence shown here is derived from an EMBL/GenBank/DDBJ whole genome shotgun (WGS) entry which is preliminary data.</text>
</comment>
<dbReference type="Pfam" id="PF05649">
    <property type="entry name" value="Peptidase_M13_N"/>
    <property type="match status" value="1"/>
</dbReference>
<dbReference type="AlphaFoldDB" id="A0A5B7FSF0"/>
<dbReference type="InterPro" id="IPR018497">
    <property type="entry name" value="Peptidase_M13_C"/>
</dbReference>
<keyword evidence="6" id="KW-0862">Zinc</keyword>
<feature type="domain" description="Peptidase M13 N-terminal" evidence="11">
    <location>
        <begin position="139"/>
        <end position="548"/>
    </location>
</feature>
<evidence type="ECO:0000313" key="12">
    <source>
        <dbReference type="EMBL" id="MPC48199.1"/>
    </source>
</evidence>
<keyword evidence="9" id="KW-0472">Membrane</keyword>
<feature type="compositionally biased region" description="Polar residues" evidence="8">
    <location>
        <begin position="13"/>
        <end position="29"/>
    </location>
</feature>
<evidence type="ECO:0000256" key="6">
    <source>
        <dbReference type="ARBA" id="ARBA00022833"/>
    </source>
</evidence>
<accession>A0A5B7FSF0</accession>
<sequence length="813" mass="93579">METESSGEDESASQHSPRLSHSQLQPQESGDTEENSDDVVSHQESALFLCEDAAPILSWSKNRNVNPHGLLVKWHSVKRRVWISAAGLCFIIVFVIFPLLYFMRPSTPPSGIDREAQVHSFLTSMMNEVEKAMDTRVDPCHDFYQYACGKWGIINPSVHDVLRSSNFQQMELLLSNAITLKFSTHADPPAGTENTDPIQDAVHFVRSLAVNYYKSCRKEELLSSRDVTPLKDVLSQMDQLYLDVSQKSEPRHAFQKVLEFVHHKLHLHVLFSWKVEADTSVRDAVVIELNVPNVYFIEQGTDLQGKEKLIRTYRQYVKTLLGMVGSFNSSLDNEVDAVLELFKIFRPMNGTLFGYKKTVENLNKLAPFLDWQEYFNSAFNRVGIHITVNEYVFSQIQDYLRILSKHILSEISTMGLERLYVYLRWEVAQFYSQSLHKPARDTILPLIEELSNTNVRVPTYLKYRVHPCLMEVEKRLPLVLHHLVLETVSSRLPKGISINDNIRVTAEIAEIIKKQFVMNIESFTWLNTNVKHFIQEKLSNVNVEVGYPPIVNHPLDLKEYYQDLTLTDNFFTNQMELLKFNQDNLMRLLRRPQMYSDWHLITPTTVTPFYAYRTNAILLPLGGLMHPVFHTYLPAYMAFASIGSLIGHELGHALDTMGRGRNLYGKVNRTIWDKTIDKAFNTRVACRVKQYTKDYYPIRHWLTTNEVLADDASVRTAFMAAATHFHSIWLPDIVMKSLVTLNLSPKQLFFVYYAQVFCSSLVQKENPSGKPKPHPPEKARITATLANTPQFKEVFGCQKGTKMNPQTEDCQIW</sequence>
<protein>
    <submittedName>
        <fullName evidence="12">Endothelin-converting enzyme 1</fullName>
    </submittedName>
</protein>
<keyword evidence="5" id="KW-0378">Hydrolase</keyword>
<evidence type="ECO:0000256" key="3">
    <source>
        <dbReference type="ARBA" id="ARBA00022670"/>
    </source>
</evidence>
<proteinExistence type="inferred from homology"/>
<evidence type="ECO:0000256" key="5">
    <source>
        <dbReference type="ARBA" id="ARBA00022801"/>
    </source>
</evidence>
<dbReference type="PANTHER" id="PTHR11733">
    <property type="entry name" value="ZINC METALLOPROTEASE FAMILY M13 NEPRILYSIN-RELATED"/>
    <property type="match status" value="1"/>
</dbReference>
<dbReference type="GO" id="GO:0016485">
    <property type="term" value="P:protein processing"/>
    <property type="evidence" value="ECO:0007669"/>
    <property type="project" value="TreeGrafter"/>
</dbReference>
<dbReference type="EMBL" id="VSRR010008158">
    <property type="protein sequence ID" value="MPC48199.1"/>
    <property type="molecule type" value="Genomic_DNA"/>
</dbReference>
<evidence type="ECO:0000259" key="11">
    <source>
        <dbReference type="Pfam" id="PF05649"/>
    </source>
</evidence>
<dbReference type="InterPro" id="IPR000718">
    <property type="entry name" value="Peptidase_M13"/>
</dbReference>
<dbReference type="CDD" id="cd08662">
    <property type="entry name" value="M13"/>
    <property type="match status" value="1"/>
</dbReference>
<name>A0A5B7FSF0_PORTR</name>
<evidence type="ECO:0000256" key="8">
    <source>
        <dbReference type="SAM" id="MobiDB-lite"/>
    </source>
</evidence>
<dbReference type="PROSITE" id="PS51885">
    <property type="entry name" value="NEPRILYSIN"/>
    <property type="match status" value="1"/>
</dbReference>
<evidence type="ECO:0000256" key="9">
    <source>
        <dbReference type="SAM" id="Phobius"/>
    </source>
</evidence>
<dbReference type="SUPFAM" id="SSF55486">
    <property type="entry name" value="Metalloproteases ('zincins'), catalytic domain"/>
    <property type="match status" value="1"/>
</dbReference>
<dbReference type="Gene3D" id="1.10.1380.10">
    <property type="entry name" value="Neutral endopeptidase , domain2"/>
    <property type="match status" value="1"/>
</dbReference>
<comment type="cofactor">
    <cofactor evidence="1">
        <name>Zn(2+)</name>
        <dbReference type="ChEBI" id="CHEBI:29105"/>
    </cofactor>
</comment>
<evidence type="ECO:0000256" key="7">
    <source>
        <dbReference type="ARBA" id="ARBA00023049"/>
    </source>
</evidence>
<evidence type="ECO:0000256" key="4">
    <source>
        <dbReference type="ARBA" id="ARBA00022723"/>
    </source>
</evidence>
<keyword evidence="9" id="KW-1133">Transmembrane helix</keyword>